<evidence type="ECO:0000313" key="2">
    <source>
        <dbReference type="EMBL" id="KAG6369371.1"/>
    </source>
</evidence>
<dbReference type="InterPro" id="IPR011043">
    <property type="entry name" value="Gal_Oxase/kelch_b-propeller"/>
</dbReference>
<dbReference type="PANTHER" id="PTHR32208">
    <property type="entry name" value="SECRETED PROTEIN-RELATED"/>
    <property type="match status" value="1"/>
</dbReference>
<sequence>MIAYNYCYLTCLGRVADFQGRNKLGVTDLDLPPGLLEKLQDHIASRRTKWHHIRQAYGDYDGRKSIRILVYRSQPVLPRFSVVRQPCSAIHAGHAMVLGCRSTRNVPNVDPAYEGGGATPTYEFYPSRGPATVMNFMITTSGLNSELVAVRWKIVTIDNVLVLWDPDQNIEAPLPDMPNGVVRVYPASGAVAMLPLTPATNYTPTLLFCGGSDMPADYYGNCSWPFYNTWTYPTSKDCQRLTPEPQDGSSPAYDQDDPMLLGRTMGRFINLPDGTMLVINGAANGTAGFANQTLYIPSLARFRRTANEVPRAQKEGAADAHINMARVDRWEPAAARKVID</sequence>
<comment type="caution">
    <text evidence="2">The sequence shown here is derived from an EMBL/GenBank/DDBJ whole genome shotgun (WGS) entry which is preliminary data.</text>
</comment>
<dbReference type="Proteomes" id="UP000683000">
    <property type="component" value="Unassembled WGS sequence"/>
</dbReference>
<dbReference type="Gene3D" id="2.130.10.80">
    <property type="entry name" value="Galactose oxidase/kelch, beta-propeller"/>
    <property type="match status" value="1"/>
</dbReference>
<protein>
    <recommendedName>
        <fullName evidence="1">Glyoxal oxidase N-terminal domain-containing protein</fullName>
    </recommendedName>
</protein>
<name>A0A8I2YCJ5_9AGAM</name>
<dbReference type="EMBL" id="JAGFBS010000086">
    <property type="protein sequence ID" value="KAG6369371.1"/>
    <property type="molecule type" value="Genomic_DNA"/>
</dbReference>
<dbReference type="PANTHER" id="PTHR32208:SF21">
    <property type="entry name" value="LOW QUALITY PROTEIN: ALDEHYDE OXIDASE GLOX-LIKE"/>
    <property type="match status" value="1"/>
</dbReference>
<accession>A0A8I2YCJ5</accession>
<dbReference type="AlphaFoldDB" id="A0A8I2YCJ5"/>
<dbReference type="SUPFAM" id="SSF50965">
    <property type="entry name" value="Galactose oxidase, central domain"/>
    <property type="match status" value="1"/>
</dbReference>
<dbReference type="Pfam" id="PF07250">
    <property type="entry name" value="Glyoxal_oxid_N"/>
    <property type="match status" value="1"/>
</dbReference>
<organism evidence="2 3">
    <name type="scientific">Boletus reticuloceps</name>
    <dbReference type="NCBI Taxonomy" id="495285"/>
    <lineage>
        <taxon>Eukaryota</taxon>
        <taxon>Fungi</taxon>
        <taxon>Dikarya</taxon>
        <taxon>Basidiomycota</taxon>
        <taxon>Agaricomycotina</taxon>
        <taxon>Agaricomycetes</taxon>
        <taxon>Agaricomycetidae</taxon>
        <taxon>Boletales</taxon>
        <taxon>Boletineae</taxon>
        <taxon>Boletaceae</taxon>
        <taxon>Boletoideae</taxon>
        <taxon>Boletus</taxon>
    </lineage>
</organism>
<dbReference type="InterPro" id="IPR009880">
    <property type="entry name" value="Glyoxal_oxidase_N"/>
</dbReference>
<gene>
    <name evidence="2" type="ORF">JVT61DRAFT_14978</name>
</gene>
<proteinExistence type="predicted"/>
<dbReference type="OrthoDB" id="3242247at2759"/>
<dbReference type="InterPro" id="IPR037293">
    <property type="entry name" value="Gal_Oxidase_central_sf"/>
</dbReference>
<keyword evidence="3" id="KW-1185">Reference proteome</keyword>
<evidence type="ECO:0000259" key="1">
    <source>
        <dbReference type="Pfam" id="PF07250"/>
    </source>
</evidence>
<feature type="domain" description="Glyoxal oxidase N-terminal" evidence="1">
    <location>
        <begin position="162"/>
        <end position="295"/>
    </location>
</feature>
<reference evidence="2" key="1">
    <citation type="submission" date="2021-03" db="EMBL/GenBank/DDBJ databases">
        <title>Evolutionary innovations through gain and loss of genes in the ectomycorrhizal Boletales.</title>
        <authorList>
            <person name="Wu G."/>
            <person name="Miyauchi S."/>
            <person name="Morin E."/>
            <person name="Yang Z.-L."/>
            <person name="Xu J."/>
            <person name="Martin F.M."/>
        </authorList>
    </citation>
    <scope>NUCLEOTIDE SEQUENCE</scope>
    <source>
        <strain evidence="2">BR01</strain>
    </source>
</reference>
<evidence type="ECO:0000313" key="3">
    <source>
        <dbReference type="Proteomes" id="UP000683000"/>
    </source>
</evidence>